<keyword evidence="2" id="KW-1185">Reference proteome</keyword>
<evidence type="ECO:0000313" key="1">
    <source>
        <dbReference type="EMBL" id="KAI4367457.1"/>
    </source>
</evidence>
<proteinExistence type="predicted"/>
<organism evidence="1 2">
    <name type="scientific">Melastoma candidum</name>
    <dbReference type="NCBI Taxonomy" id="119954"/>
    <lineage>
        <taxon>Eukaryota</taxon>
        <taxon>Viridiplantae</taxon>
        <taxon>Streptophyta</taxon>
        <taxon>Embryophyta</taxon>
        <taxon>Tracheophyta</taxon>
        <taxon>Spermatophyta</taxon>
        <taxon>Magnoliopsida</taxon>
        <taxon>eudicotyledons</taxon>
        <taxon>Gunneridae</taxon>
        <taxon>Pentapetalae</taxon>
        <taxon>rosids</taxon>
        <taxon>malvids</taxon>
        <taxon>Myrtales</taxon>
        <taxon>Melastomataceae</taxon>
        <taxon>Melastomatoideae</taxon>
        <taxon>Melastomateae</taxon>
        <taxon>Melastoma</taxon>
    </lineage>
</organism>
<gene>
    <name evidence="1" type="ORF">MLD38_023193</name>
</gene>
<comment type="caution">
    <text evidence="1">The sequence shown here is derived from an EMBL/GenBank/DDBJ whole genome shotgun (WGS) entry which is preliminary data.</text>
</comment>
<protein>
    <submittedName>
        <fullName evidence="1">Uncharacterized protein</fullName>
    </submittedName>
</protein>
<sequence length="385" mass="41679">MTTSAAGSLFHPRDVWEGMKPVTLMLLVQALYAGVAVCYRLAAEQGLNLRVDIAYRYMFAAAFTGPLAFVVERKGSPKLTWIVLCQAFICGALGGMVAQNLYAQSIAMTSATYAVAMSNLVPAFTFIIAVGEATVKRPEGMAKVVGTMIGIGGAMVLTFYKGKEVHLWTTHIRILHHQGRHPSHDGSSQWIAGSVMSVGSCVSYAMYLIIQMIMTKRYPCHFSSTALTSTMGAIQATVVALRTNRDWSQWKLGWNMKLLVVSYSGIVGSGVNVALVAWCMHLRGPLFGSVFSPMALVFAALVGTLFLNEDLHAGSLMGAAVVVVGLYMVLWGKSKEMRRLNEDKKTKITLAEPTVVDHTNSNGNSDSNPESYPVEVEVRAAGNKP</sequence>
<dbReference type="EMBL" id="CM042885">
    <property type="protein sequence ID" value="KAI4367457.1"/>
    <property type="molecule type" value="Genomic_DNA"/>
</dbReference>
<accession>A0ACB9QKV6</accession>
<dbReference type="Proteomes" id="UP001057402">
    <property type="component" value="Chromosome 6"/>
</dbReference>
<evidence type="ECO:0000313" key="2">
    <source>
        <dbReference type="Proteomes" id="UP001057402"/>
    </source>
</evidence>
<name>A0ACB9QKV6_9MYRT</name>
<reference evidence="2" key="1">
    <citation type="journal article" date="2023" name="Front. Plant Sci.">
        <title>Chromosomal-level genome assembly of Melastoma candidum provides insights into trichome evolution.</title>
        <authorList>
            <person name="Zhong Y."/>
            <person name="Wu W."/>
            <person name="Sun C."/>
            <person name="Zou P."/>
            <person name="Liu Y."/>
            <person name="Dai S."/>
            <person name="Zhou R."/>
        </authorList>
    </citation>
    <scope>NUCLEOTIDE SEQUENCE [LARGE SCALE GENOMIC DNA]</scope>
</reference>